<dbReference type="GO" id="GO:0016810">
    <property type="term" value="F:hydrolase activity, acting on carbon-nitrogen (but not peptide) bonds"/>
    <property type="evidence" value="ECO:0007669"/>
    <property type="project" value="InterPro"/>
</dbReference>
<dbReference type="InterPro" id="IPR020043">
    <property type="entry name" value="Deacetylase_Atu3266-like"/>
</dbReference>
<dbReference type="SUPFAM" id="SSF51556">
    <property type="entry name" value="Metallo-dependent hydrolases"/>
    <property type="match status" value="1"/>
</dbReference>
<protein>
    <submittedName>
        <fullName evidence="2">DgyrCDS8222</fullName>
    </submittedName>
</protein>
<dbReference type="PANTHER" id="PTHR42717:SF1">
    <property type="entry name" value="IMIDAZOLONEPROPIONASE AND RELATED AMIDOHYDROLASES"/>
    <property type="match status" value="1"/>
</dbReference>
<sequence>MDVLIRNGRIIDPANGVDQALDIWVKNGRISYENNVNPDEIIDANGLLVCPGLIDAHIHAYQFSTPLGIDIDRYCLARGVTCALDAGSAGVGAGTLKGLEKYVKDACKTRLFALVHIAAHGLASSGCAGDGEGGELDSLNQVDESRCLKAIHENQEFVKGIKVRLATAISNGGLNEQEALRRASRAAERARAPLMVHHACSSISKADVLNYLRKGDLHTHTYNPHASSVLGADGRLLPAVREARKRGVLFDVGHGMGSFGWRVAEQCIRHGFEPDIISTDLHAENVRGPVYDLATVMTKFLNLGMTVNNIIKAVTWTPAQSIGLSKLLGCLSEGRPADITILKLENCDIELEDSLGEVRRITKRFRPVKVFLGGIEYPIVENDGQWPNPLSAARLKEAIKKMNLPKGEGDDQLV</sequence>
<dbReference type="PANTHER" id="PTHR42717">
    <property type="entry name" value="DIHYDROOROTASE-RELATED"/>
    <property type="match status" value="1"/>
</dbReference>
<dbReference type="InterPro" id="IPR006680">
    <property type="entry name" value="Amidohydro-rel"/>
</dbReference>
<dbReference type="Gene3D" id="2.30.40.10">
    <property type="entry name" value="Urease, subunit C, domain 1"/>
    <property type="match status" value="1"/>
</dbReference>
<dbReference type="Gene3D" id="3.20.20.140">
    <property type="entry name" value="Metal-dependent hydrolases"/>
    <property type="match status" value="1"/>
</dbReference>
<dbReference type="Proteomes" id="UP000549394">
    <property type="component" value="Unassembled WGS sequence"/>
</dbReference>
<proteinExistence type="predicted"/>
<evidence type="ECO:0000313" key="2">
    <source>
        <dbReference type="EMBL" id="CAD5119627.1"/>
    </source>
</evidence>
<dbReference type="InterPro" id="IPR032466">
    <property type="entry name" value="Metal_Hydrolase"/>
</dbReference>
<dbReference type="PIRSF" id="PIRSF039004">
    <property type="entry name" value="ADE_EF_0837"/>
    <property type="match status" value="1"/>
</dbReference>
<dbReference type="OrthoDB" id="194468at2759"/>
<dbReference type="SUPFAM" id="SSF51338">
    <property type="entry name" value="Composite domain of metallo-dependent hydrolases"/>
    <property type="match status" value="1"/>
</dbReference>
<accession>A0A7I8VVX1</accession>
<reference evidence="2 3" key="1">
    <citation type="submission" date="2020-08" db="EMBL/GenBank/DDBJ databases">
        <authorList>
            <person name="Hejnol A."/>
        </authorList>
    </citation>
    <scope>NUCLEOTIDE SEQUENCE [LARGE SCALE GENOMIC DNA]</scope>
</reference>
<evidence type="ECO:0000259" key="1">
    <source>
        <dbReference type="Pfam" id="PF01979"/>
    </source>
</evidence>
<name>A0A7I8VVX1_9ANNE</name>
<comment type="caution">
    <text evidence="2">The sequence shown here is derived from an EMBL/GenBank/DDBJ whole genome shotgun (WGS) entry which is preliminary data.</text>
</comment>
<dbReference type="InterPro" id="IPR011059">
    <property type="entry name" value="Metal-dep_hydrolase_composite"/>
</dbReference>
<feature type="domain" description="Amidohydrolase-related" evidence="1">
    <location>
        <begin position="48"/>
        <end position="374"/>
    </location>
</feature>
<dbReference type="EMBL" id="CAJFCJ010000010">
    <property type="protein sequence ID" value="CAD5119627.1"/>
    <property type="molecule type" value="Genomic_DNA"/>
</dbReference>
<dbReference type="AlphaFoldDB" id="A0A7I8VVX1"/>
<dbReference type="Pfam" id="PF01979">
    <property type="entry name" value="Amidohydro_1"/>
    <property type="match status" value="1"/>
</dbReference>
<evidence type="ECO:0000313" key="3">
    <source>
        <dbReference type="Proteomes" id="UP000549394"/>
    </source>
</evidence>
<dbReference type="GO" id="GO:0019213">
    <property type="term" value="F:deacetylase activity"/>
    <property type="evidence" value="ECO:0007669"/>
    <property type="project" value="InterPro"/>
</dbReference>
<keyword evidence="3" id="KW-1185">Reference proteome</keyword>
<organism evidence="2 3">
    <name type="scientific">Dimorphilus gyrociliatus</name>
    <dbReference type="NCBI Taxonomy" id="2664684"/>
    <lineage>
        <taxon>Eukaryota</taxon>
        <taxon>Metazoa</taxon>
        <taxon>Spiralia</taxon>
        <taxon>Lophotrochozoa</taxon>
        <taxon>Annelida</taxon>
        <taxon>Polychaeta</taxon>
        <taxon>Polychaeta incertae sedis</taxon>
        <taxon>Dinophilidae</taxon>
        <taxon>Dimorphilus</taxon>
    </lineage>
</organism>
<gene>
    <name evidence="2" type="ORF">DGYR_LOCUS7835</name>
</gene>